<dbReference type="Proteomes" id="UP000271339">
    <property type="component" value="Unassembled WGS sequence"/>
</dbReference>
<name>A0A3L9ZDN9_9FLAO</name>
<feature type="domain" description="AB hydrolase-1" evidence="2">
    <location>
        <begin position="108"/>
        <end position="220"/>
    </location>
</feature>
<dbReference type="SUPFAM" id="SSF53474">
    <property type="entry name" value="alpha/beta-Hydrolases"/>
    <property type="match status" value="1"/>
</dbReference>
<keyword evidence="1" id="KW-0812">Transmembrane</keyword>
<dbReference type="InterPro" id="IPR050228">
    <property type="entry name" value="Carboxylesterase_BioH"/>
</dbReference>
<proteinExistence type="predicted"/>
<evidence type="ECO:0000256" key="1">
    <source>
        <dbReference type="SAM" id="Phobius"/>
    </source>
</evidence>
<dbReference type="InterPro" id="IPR029058">
    <property type="entry name" value="AB_hydrolase_fold"/>
</dbReference>
<accession>A0A3L9ZDN9</accession>
<organism evidence="3 4">
    <name type="scientific">Ulvibacter antarcticus</name>
    <dbReference type="NCBI Taxonomy" id="442714"/>
    <lineage>
        <taxon>Bacteria</taxon>
        <taxon>Pseudomonadati</taxon>
        <taxon>Bacteroidota</taxon>
        <taxon>Flavobacteriia</taxon>
        <taxon>Flavobacteriales</taxon>
        <taxon>Flavobacteriaceae</taxon>
        <taxon>Ulvibacter</taxon>
    </lineage>
</organism>
<evidence type="ECO:0000313" key="4">
    <source>
        <dbReference type="Proteomes" id="UP000271339"/>
    </source>
</evidence>
<reference evidence="3 4" key="1">
    <citation type="submission" date="2018-10" db="EMBL/GenBank/DDBJ databases">
        <title>Genomic Encyclopedia of Archaeal and Bacterial Type Strains, Phase II (KMG-II): from individual species to whole genera.</title>
        <authorList>
            <person name="Goeker M."/>
        </authorList>
    </citation>
    <scope>NUCLEOTIDE SEQUENCE [LARGE SCALE GENOMIC DNA]</scope>
    <source>
        <strain evidence="3 4">DSM 23424</strain>
    </source>
</reference>
<dbReference type="Gene3D" id="3.40.50.1820">
    <property type="entry name" value="alpha/beta hydrolase"/>
    <property type="match status" value="1"/>
</dbReference>
<dbReference type="EMBL" id="REFC01000012">
    <property type="protein sequence ID" value="RMA64782.1"/>
    <property type="molecule type" value="Genomic_DNA"/>
</dbReference>
<comment type="caution">
    <text evidence="3">The sequence shown here is derived from an EMBL/GenBank/DDBJ whole genome shotgun (WGS) entry which is preliminary data.</text>
</comment>
<dbReference type="PANTHER" id="PTHR43194">
    <property type="entry name" value="HYDROLASE ALPHA/BETA FOLD FAMILY"/>
    <property type="match status" value="1"/>
</dbReference>
<keyword evidence="1" id="KW-0472">Membrane</keyword>
<keyword evidence="4" id="KW-1185">Reference proteome</keyword>
<dbReference type="PANTHER" id="PTHR43194:SF2">
    <property type="entry name" value="PEROXISOMAL MEMBRANE PROTEIN LPX1"/>
    <property type="match status" value="1"/>
</dbReference>
<dbReference type="Pfam" id="PF00561">
    <property type="entry name" value="Abhydrolase_1"/>
    <property type="match status" value="1"/>
</dbReference>
<gene>
    <name evidence="3" type="ORF">BXY75_1663</name>
</gene>
<dbReference type="InterPro" id="IPR000073">
    <property type="entry name" value="AB_hydrolase_1"/>
</dbReference>
<protein>
    <submittedName>
        <fullName evidence="3">Pimeloyl-ACP methyl ester carboxylesterase</fullName>
    </submittedName>
</protein>
<sequence length="323" mass="36692">MPSRNIRQKELTLKSPLLKDVDLNKHANSYINILGIIMQKNYLLISLLLIYIVSSSCTVLQWRKSDKEIQENFKVLNISSVISYFRVDSLDLNVRIQEISTDGKDVNLLFVHGAPSSISTWEKYLIDTTLIAATNMYALDRPGYGYSNFGDEITSIDQQSQILSAIINENKLQNVIAIGSSYGGPIAARVGLLNPNVKAVVMISPAIDPSIEKDFWASRFTQWKLTRWLVPTAYRVAGDEKQFHARELALIENDWKNLTIPILHFHGNIDDIVPYENINFSKENFQNVEVISISDKGHEISYKNSELIIPHIIDLINQIQEDD</sequence>
<evidence type="ECO:0000259" key="2">
    <source>
        <dbReference type="Pfam" id="PF00561"/>
    </source>
</evidence>
<keyword evidence="1" id="KW-1133">Transmembrane helix</keyword>
<evidence type="ECO:0000313" key="3">
    <source>
        <dbReference type="EMBL" id="RMA64782.1"/>
    </source>
</evidence>
<feature type="transmembrane region" description="Helical" evidence="1">
    <location>
        <begin position="42"/>
        <end position="62"/>
    </location>
</feature>
<dbReference type="AlphaFoldDB" id="A0A3L9ZDN9"/>